<dbReference type="RefSeq" id="XP_014248329.1">
    <property type="nucleotide sequence ID" value="XM_014392843.2"/>
</dbReference>
<dbReference type="EnsemblMetazoa" id="XM_014392843.2">
    <property type="protein sequence ID" value="XP_014248329.1"/>
    <property type="gene ID" value="LOC106665993"/>
</dbReference>
<dbReference type="RefSeq" id="XP_014248328.1">
    <property type="nucleotide sequence ID" value="XM_014392842.2"/>
</dbReference>
<comment type="similarity">
    <text evidence="1">Belongs to the calycin superfamily. Fatty-acid binding protein (FABP) family.</text>
</comment>
<dbReference type="InterPro" id="IPR000463">
    <property type="entry name" value="Fatty_acid-bd"/>
</dbReference>
<dbReference type="GeneID" id="106665993"/>
<dbReference type="SUPFAM" id="SSF50814">
    <property type="entry name" value="Lipocalins"/>
    <property type="match status" value="1"/>
</dbReference>
<dbReference type="PRINTS" id="PR00178">
    <property type="entry name" value="FATTYACIDBP"/>
</dbReference>
<dbReference type="Proteomes" id="UP000494040">
    <property type="component" value="Unassembled WGS sequence"/>
</dbReference>
<dbReference type="Gene3D" id="2.40.128.20">
    <property type="match status" value="1"/>
</dbReference>
<accession>A0A8I6RUL1</accession>
<dbReference type="InterPro" id="IPR000566">
    <property type="entry name" value="Lipocln_cytosolic_FA-bd_dom"/>
</dbReference>
<evidence type="ECO:0000259" key="3">
    <source>
        <dbReference type="Pfam" id="PF00061"/>
    </source>
</evidence>
<keyword evidence="5" id="KW-1185">Reference proteome</keyword>
<evidence type="ECO:0000313" key="5">
    <source>
        <dbReference type="Proteomes" id="UP000494040"/>
    </source>
</evidence>
<dbReference type="PANTHER" id="PTHR11955">
    <property type="entry name" value="FATTY ACID BINDING PROTEIN"/>
    <property type="match status" value="1"/>
</dbReference>
<evidence type="ECO:0000256" key="2">
    <source>
        <dbReference type="ARBA" id="ARBA00023121"/>
    </source>
</evidence>
<keyword evidence="2" id="KW-0446">Lipid-binding</keyword>
<feature type="domain" description="Lipocalin/cytosolic fatty-acid binding" evidence="3">
    <location>
        <begin position="48"/>
        <end position="126"/>
    </location>
</feature>
<dbReference type="OrthoDB" id="354351at2759"/>
<dbReference type="InterPro" id="IPR031259">
    <property type="entry name" value="ILBP"/>
</dbReference>
<dbReference type="InterPro" id="IPR012674">
    <property type="entry name" value="Calycin"/>
</dbReference>
<dbReference type="EnsemblMetazoa" id="XM_014392842.2">
    <property type="protein sequence ID" value="XP_014248328.1"/>
    <property type="gene ID" value="LOC106665993"/>
</dbReference>
<dbReference type="AlphaFoldDB" id="A0A8I6RUL1"/>
<proteinExistence type="inferred from homology"/>
<dbReference type="GO" id="GO:0008289">
    <property type="term" value="F:lipid binding"/>
    <property type="evidence" value="ECO:0007669"/>
    <property type="project" value="UniProtKB-KW"/>
</dbReference>
<protein>
    <recommendedName>
        <fullName evidence="3">Lipocalin/cytosolic fatty-acid binding domain-containing protein</fullName>
    </recommendedName>
</protein>
<sequence>MGCVKSCMSAEEDGVKRFSVRKSLSVLLSSKMRLEMEAPLRPFCGVHYKLIKTENLDDYLAEIGVNFFKRKFAVKMLPTNFQLNYYSGVYVLKTYSHLLHVETKFKLGEEVDVKTPDGRKCKVIFTYIPPNKLLEVQKCPVVNQVERVFTPQTMETILTVNACVCKMLFLRAEKRRRFF</sequence>
<name>A0A8I6RUL1_CIMLE</name>
<dbReference type="Pfam" id="PF00061">
    <property type="entry name" value="Lipocalin"/>
    <property type="match status" value="1"/>
</dbReference>
<reference evidence="4" key="1">
    <citation type="submission" date="2022-01" db="UniProtKB">
        <authorList>
            <consortium name="EnsemblMetazoa"/>
        </authorList>
    </citation>
    <scope>IDENTIFICATION</scope>
</reference>
<evidence type="ECO:0000256" key="1">
    <source>
        <dbReference type="ARBA" id="ARBA00008390"/>
    </source>
</evidence>
<evidence type="ECO:0000313" key="4">
    <source>
        <dbReference type="EnsemblMetazoa" id="XP_014248329.1"/>
    </source>
</evidence>
<organism evidence="4 5">
    <name type="scientific">Cimex lectularius</name>
    <name type="common">Bed bug</name>
    <name type="synonym">Acanthia lectularia</name>
    <dbReference type="NCBI Taxonomy" id="79782"/>
    <lineage>
        <taxon>Eukaryota</taxon>
        <taxon>Metazoa</taxon>
        <taxon>Ecdysozoa</taxon>
        <taxon>Arthropoda</taxon>
        <taxon>Hexapoda</taxon>
        <taxon>Insecta</taxon>
        <taxon>Pterygota</taxon>
        <taxon>Neoptera</taxon>
        <taxon>Paraneoptera</taxon>
        <taxon>Hemiptera</taxon>
        <taxon>Heteroptera</taxon>
        <taxon>Panheteroptera</taxon>
        <taxon>Cimicomorpha</taxon>
        <taxon>Cimicidae</taxon>
        <taxon>Cimex</taxon>
    </lineage>
</organism>